<dbReference type="RefSeq" id="WP_143267406.1">
    <property type="nucleotide sequence ID" value="NZ_FWFS01000002.1"/>
</dbReference>
<protein>
    <recommendedName>
        <fullName evidence="1">YjiS-like domain-containing protein</fullName>
    </recommendedName>
</protein>
<accession>A0A1Y5RV67</accession>
<name>A0A1Y5RV67_9RHOB</name>
<gene>
    <name evidence="2" type="ORF">AQS8620_00773</name>
</gene>
<dbReference type="InterPro" id="IPR009506">
    <property type="entry name" value="YjiS-like"/>
</dbReference>
<dbReference type="Proteomes" id="UP000193862">
    <property type="component" value="Unassembled WGS sequence"/>
</dbReference>
<sequence>MATLTQTATTTTGFATGFAGFSARFKAAFAQYRTLQAFNELSDRELADLGLTRATLRESVRAMC</sequence>
<dbReference type="AlphaFoldDB" id="A0A1Y5RV67"/>
<dbReference type="Pfam" id="PF06568">
    <property type="entry name" value="YjiS-like"/>
    <property type="match status" value="1"/>
</dbReference>
<reference evidence="2 3" key="1">
    <citation type="submission" date="2017-03" db="EMBL/GenBank/DDBJ databases">
        <authorList>
            <person name="Afonso C.L."/>
            <person name="Miller P.J."/>
            <person name="Scott M.A."/>
            <person name="Spackman E."/>
            <person name="Goraichik I."/>
            <person name="Dimitrov K.M."/>
            <person name="Suarez D.L."/>
            <person name="Swayne D.E."/>
        </authorList>
    </citation>
    <scope>NUCLEOTIDE SEQUENCE [LARGE SCALE GENOMIC DNA]</scope>
    <source>
        <strain evidence="2 3">CECT 8620</strain>
    </source>
</reference>
<dbReference type="EMBL" id="FWFS01000002">
    <property type="protein sequence ID" value="SLN26053.1"/>
    <property type="molecule type" value="Genomic_DNA"/>
</dbReference>
<proteinExistence type="predicted"/>
<evidence type="ECO:0000313" key="3">
    <source>
        <dbReference type="Proteomes" id="UP000193862"/>
    </source>
</evidence>
<feature type="domain" description="YjiS-like" evidence="1">
    <location>
        <begin position="28"/>
        <end position="54"/>
    </location>
</feature>
<evidence type="ECO:0000259" key="1">
    <source>
        <dbReference type="Pfam" id="PF06568"/>
    </source>
</evidence>
<organism evidence="2 3">
    <name type="scientific">Aquimixticola soesokkakensis</name>
    <dbReference type="NCBI Taxonomy" id="1519096"/>
    <lineage>
        <taxon>Bacteria</taxon>
        <taxon>Pseudomonadati</taxon>
        <taxon>Pseudomonadota</taxon>
        <taxon>Alphaproteobacteria</taxon>
        <taxon>Rhodobacterales</taxon>
        <taxon>Paracoccaceae</taxon>
        <taxon>Aquimixticola</taxon>
    </lineage>
</organism>
<evidence type="ECO:0000313" key="2">
    <source>
        <dbReference type="EMBL" id="SLN26053.1"/>
    </source>
</evidence>
<dbReference type="OrthoDB" id="8244198at2"/>
<keyword evidence="3" id="KW-1185">Reference proteome</keyword>